<accession>A0ABS8VQW6</accession>
<reference evidence="2 3" key="1">
    <citation type="journal article" date="2021" name="BMC Genomics">
        <title>Datura genome reveals duplications of psychoactive alkaloid biosynthetic genes and high mutation rate following tissue culture.</title>
        <authorList>
            <person name="Rajewski A."/>
            <person name="Carter-House D."/>
            <person name="Stajich J."/>
            <person name="Litt A."/>
        </authorList>
    </citation>
    <scope>NUCLEOTIDE SEQUENCE [LARGE SCALE GENOMIC DNA]</scope>
    <source>
        <strain evidence="2">AR-01</strain>
    </source>
</reference>
<feature type="compositionally biased region" description="Basic and acidic residues" evidence="1">
    <location>
        <begin position="1"/>
        <end position="12"/>
    </location>
</feature>
<proteinExistence type="predicted"/>
<protein>
    <submittedName>
        <fullName evidence="2">Uncharacterized protein</fullName>
    </submittedName>
</protein>
<feature type="region of interest" description="Disordered" evidence="1">
    <location>
        <begin position="1"/>
        <end position="21"/>
    </location>
</feature>
<sequence>MDNYDDDGRRSSLNDGRGNNTSLEKMVRILMPWYGEIMKHLARQDMGILQYQEAVRTFSNNVNPGASAPPSVSSKRVNPESDIFKMKQDNTEMLREWMIKAFTKGLNPSSSDASLKLKESLLEF</sequence>
<dbReference type="EMBL" id="JACEIK010005513">
    <property type="protein sequence ID" value="MCE0481693.1"/>
    <property type="molecule type" value="Genomic_DNA"/>
</dbReference>
<keyword evidence="3" id="KW-1185">Reference proteome</keyword>
<evidence type="ECO:0000256" key="1">
    <source>
        <dbReference type="SAM" id="MobiDB-lite"/>
    </source>
</evidence>
<evidence type="ECO:0000313" key="2">
    <source>
        <dbReference type="EMBL" id="MCE0481693.1"/>
    </source>
</evidence>
<organism evidence="2 3">
    <name type="scientific">Datura stramonium</name>
    <name type="common">Jimsonweed</name>
    <name type="synonym">Common thornapple</name>
    <dbReference type="NCBI Taxonomy" id="4076"/>
    <lineage>
        <taxon>Eukaryota</taxon>
        <taxon>Viridiplantae</taxon>
        <taxon>Streptophyta</taxon>
        <taxon>Embryophyta</taxon>
        <taxon>Tracheophyta</taxon>
        <taxon>Spermatophyta</taxon>
        <taxon>Magnoliopsida</taxon>
        <taxon>eudicotyledons</taxon>
        <taxon>Gunneridae</taxon>
        <taxon>Pentapetalae</taxon>
        <taxon>asterids</taxon>
        <taxon>lamiids</taxon>
        <taxon>Solanales</taxon>
        <taxon>Solanaceae</taxon>
        <taxon>Solanoideae</taxon>
        <taxon>Datureae</taxon>
        <taxon>Datura</taxon>
    </lineage>
</organism>
<dbReference type="Proteomes" id="UP000823775">
    <property type="component" value="Unassembled WGS sequence"/>
</dbReference>
<name>A0ABS8VQW6_DATST</name>
<comment type="caution">
    <text evidence="2">The sequence shown here is derived from an EMBL/GenBank/DDBJ whole genome shotgun (WGS) entry which is preliminary data.</text>
</comment>
<gene>
    <name evidence="2" type="ORF">HAX54_039633</name>
</gene>
<evidence type="ECO:0000313" key="3">
    <source>
        <dbReference type="Proteomes" id="UP000823775"/>
    </source>
</evidence>